<dbReference type="Proteomes" id="UP000309676">
    <property type="component" value="Unassembled WGS sequence"/>
</dbReference>
<dbReference type="AlphaFoldDB" id="A0A5R9FZF7"/>
<dbReference type="Pfam" id="PF14116">
    <property type="entry name" value="YyzF"/>
    <property type="match status" value="1"/>
</dbReference>
<dbReference type="RefSeq" id="WP_138197711.1">
    <property type="nucleotide sequence ID" value="NZ_VCIW01000027.1"/>
</dbReference>
<dbReference type="EMBL" id="VCIW01000027">
    <property type="protein sequence ID" value="TLS48901.1"/>
    <property type="molecule type" value="Genomic_DNA"/>
</dbReference>
<protein>
    <submittedName>
        <fullName evidence="1">CxxH/CxxC protein</fullName>
    </submittedName>
</protein>
<dbReference type="OrthoDB" id="1652387at2"/>
<dbReference type="InterPro" id="IPR025626">
    <property type="entry name" value="YyzF"/>
</dbReference>
<organism evidence="1 2">
    <name type="scientific">Paenibacillus antri</name>
    <dbReference type="NCBI Taxonomy" id="2582848"/>
    <lineage>
        <taxon>Bacteria</taxon>
        <taxon>Bacillati</taxon>
        <taxon>Bacillota</taxon>
        <taxon>Bacilli</taxon>
        <taxon>Bacillales</taxon>
        <taxon>Paenibacillaceae</taxon>
        <taxon>Paenibacillus</taxon>
    </lineage>
</organism>
<evidence type="ECO:0000313" key="1">
    <source>
        <dbReference type="EMBL" id="TLS48901.1"/>
    </source>
</evidence>
<sequence length="55" mass="6365">MYVVCEEHLELALDRFVDEYEDAPDVVDLRATTFPAWEPPATCEECSRTARYLVV</sequence>
<proteinExistence type="predicted"/>
<accession>A0A5R9FZF7</accession>
<reference evidence="1 2" key="1">
    <citation type="submission" date="2019-05" db="EMBL/GenBank/DDBJ databases">
        <authorList>
            <person name="Narsing Rao M.P."/>
            <person name="Li W.J."/>
        </authorList>
    </citation>
    <scope>NUCLEOTIDE SEQUENCE [LARGE SCALE GENOMIC DNA]</scope>
    <source>
        <strain evidence="1 2">SYSU_K30003</strain>
    </source>
</reference>
<dbReference type="NCBIfam" id="TIGR04129">
    <property type="entry name" value="CxxH_BA5709"/>
    <property type="match status" value="1"/>
</dbReference>
<evidence type="ECO:0000313" key="2">
    <source>
        <dbReference type="Proteomes" id="UP000309676"/>
    </source>
</evidence>
<keyword evidence="2" id="KW-1185">Reference proteome</keyword>
<gene>
    <name evidence="1" type="ORF">FE782_28275</name>
</gene>
<name>A0A5R9FZF7_9BACL</name>
<comment type="caution">
    <text evidence="1">The sequence shown here is derived from an EMBL/GenBank/DDBJ whole genome shotgun (WGS) entry which is preliminary data.</text>
</comment>